<dbReference type="FunFam" id="1.20.140.10:FF:000015">
    <property type="entry name" value="Acyl-coenzyme A oxidase"/>
    <property type="match status" value="1"/>
</dbReference>
<feature type="domain" description="Acyl-CoA oxidase C-alpha1" evidence="17">
    <location>
        <begin position="285"/>
        <end position="448"/>
    </location>
</feature>
<keyword evidence="6 12" id="KW-0285">Flavoprotein</keyword>
<dbReference type="PANTHER" id="PTHR10909">
    <property type="entry name" value="ELECTRON TRANSPORT OXIDOREDUCTASE"/>
    <property type="match status" value="1"/>
</dbReference>
<dbReference type="InterPro" id="IPR029320">
    <property type="entry name" value="Acyl-CoA_ox_N"/>
</dbReference>
<keyword evidence="10" id="KW-0443">Lipid metabolism</keyword>
<comment type="cofactor">
    <cofactor evidence="2">
        <name>FAD</name>
        <dbReference type="ChEBI" id="CHEBI:57692"/>
    </cofactor>
</comment>
<protein>
    <recommendedName>
        <fullName evidence="12">Acyl-coenzyme A oxidase</fullName>
    </recommendedName>
</protein>
<evidence type="ECO:0000259" key="15">
    <source>
        <dbReference type="Pfam" id="PF01756"/>
    </source>
</evidence>
<accession>A0A3M7SF75</accession>
<comment type="subcellular location">
    <subcellularLocation>
        <location evidence="3">Peroxisome</location>
    </subcellularLocation>
</comment>
<dbReference type="Pfam" id="PF14749">
    <property type="entry name" value="Acyl-CoA_ox_N"/>
    <property type="match status" value="1"/>
</dbReference>
<proteinExistence type="inferred from homology"/>
<dbReference type="Proteomes" id="UP000276133">
    <property type="component" value="Unassembled WGS sequence"/>
</dbReference>
<keyword evidence="19" id="KW-1185">Reference proteome</keyword>
<dbReference type="FunFam" id="2.40.110.10:FF:000003">
    <property type="entry name" value="Acyl-coenzyme A oxidase"/>
    <property type="match status" value="1"/>
</dbReference>
<feature type="binding site" evidence="14">
    <location>
        <position position="149"/>
    </location>
    <ligand>
        <name>FAD</name>
        <dbReference type="ChEBI" id="CHEBI:57692"/>
    </ligand>
</feature>
<dbReference type="InterPro" id="IPR046373">
    <property type="entry name" value="Acyl-CoA_Oxase/DH_mid-dom_sf"/>
</dbReference>
<evidence type="ECO:0000259" key="16">
    <source>
        <dbReference type="Pfam" id="PF14749"/>
    </source>
</evidence>
<dbReference type="PANTHER" id="PTHR10909:SF250">
    <property type="entry name" value="PEROXISOMAL ACYL-COENZYME A OXIDASE 1"/>
    <property type="match status" value="1"/>
</dbReference>
<evidence type="ECO:0000256" key="6">
    <source>
        <dbReference type="ARBA" id="ARBA00022630"/>
    </source>
</evidence>
<evidence type="ECO:0000256" key="10">
    <source>
        <dbReference type="ARBA" id="ARBA00023098"/>
    </source>
</evidence>
<dbReference type="EMBL" id="REGN01001472">
    <property type="protein sequence ID" value="RNA34484.1"/>
    <property type="molecule type" value="Genomic_DNA"/>
</dbReference>
<keyword evidence="9 18" id="KW-0560">Oxidoreductase</keyword>
<evidence type="ECO:0000256" key="12">
    <source>
        <dbReference type="PIRNR" id="PIRNR000168"/>
    </source>
</evidence>
<dbReference type="GO" id="GO:0033540">
    <property type="term" value="P:fatty acid beta-oxidation using acyl-CoA oxidase"/>
    <property type="evidence" value="ECO:0007669"/>
    <property type="project" value="TreeGrafter"/>
</dbReference>
<name>A0A3M7SF75_BRAPC</name>
<comment type="caution">
    <text evidence="18">The sequence shown here is derived from an EMBL/GenBank/DDBJ whole genome shotgun (WGS) entry which is preliminary data.</text>
</comment>
<dbReference type="PIRSF" id="PIRSF000168">
    <property type="entry name" value="Acyl-CoA_oxidase"/>
    <property type="match status" value="1"/>
</dbReference>
<evidence type="ECO:0000313" key="18">
    <source>
        <dbReference type="EMBL" id="RNA34484.1"/>
    </source>
</evidence>
<dbReference type="GO" id="GO:0003997">
    <property type="term" value="F:acyl-CoA oxidase activity"/>
    <property type="evidence" value="ECO:0007669"/>
    <property type="project" value="UniProtKB-EC"/>
</dbReference>
<dbReference type="GO" id="GO:0071949">
    <property type="term" value="F:FAD binding"/>
    <property type="evidence" value="ECO:0007669"/>
    <property type="project" value="InterPro"/>
</dbReference>
<dbReference type="InterPro" id="IPR012258">
    <property type="entry name" value="Acyl-CoA_oxidase"/>
</dbReference>
<dbReference type="OrthoDB" id="538336at2759"/>
<evidence type="ECO:0000256" key="8">
    <source>
        <dbReference type="ARBA" id="ARBA00022832"/>
    </source>
</evidence>
<dbReference type="InterPro" id="IPR009100">
    <property type="entry name" value="AcylCoA_DH/oxidase_NM_dom_sf"/>
</dbReference>
<evidence type="ECO:0000256" key="5">
    <source>
        <dbReference type="ARBA" id="ARBA00006288"/>
    </source>
</evidence>
<dbReference type="AlphaFoldDB" id="A0A3M7SF75"/>
<feature type="binding site" evidence="14">
    <location>
        <position position="188"/>
    </location>
    <ligand>
        <name>FAD</name>
        <dbReference type="ChEBI" id="CHEBI:57692"/>
    </ligand>
</feature>
<dbReference type="GO" id="GO:0005777">
    <property type="term" value="C:peroxisome"/>
    <property type="evidence" value="ECO:0007669"/>
    <property type="project" value="UniProtKB-SubCell"/>
</dbReference>
<dbReference type="Gene3D" id="1.10.540.10">
    <property type="entry name" value="Acyl-CoA dehydrogenase/oxidase, N-terminal domain"/>
    <property type="match status" value="1"/>
</dbReference>
<dbReference type="SUPFAM" id="SSF47203">
    <property type="entry name" value="Acyl-CoA dehydrogenase C-terminal domain-like"/>
    <property type="match status" value="2"/>
</dbReference>
<evidence type="ECO:0000256" key="4">
    <source>
        <dbReference type="ARBA" id="ARBA00004846"/>
    </source>
</evidence>
<dbReference type="GO" id="GO:0005504">
    <property type="term" value="F:fatty acid binding"/>
    <property type="evidence" value="ECO:0007669"/>
    <property type="project" value="TreeGrafter"/>
</dbReference>
<evidence type="ECO:0000256" key="9">
    <source>
        <dbReference type="ARBA" id="ARBA00023002"/>
    </source>
</evidence>
<evidence type="ECO:0000256" key="7">
    <source>
        <dbReference type="ARBA" id="ARBA00022827"/>
    </source>
</evidence>
<evidence type="ECO:0000256" key="13">
    <source>
        <dbReference type="PIRSR" id="PIRSR000168-1"/>
    </source>
</evidence>
<comment type="similarity">
    <text evidence="5 12">Belongs to the acyl-CoA oxidase family.</text>
</comment>
<gene>
    <name evidence="18" type="ORF">BpHYR1_041739</name>
</gene>
<dbReference type="InterPro" id="IPR036250">
    <property type="entry name" value="AcylCo_DH-like_C"/>
</dbReference>
<evidence type="ECO:0000256" key="3">
    <source>
        <dbReference type="ARBA" id="ARBA00004275"/>
    </source>
</evidence>
<evidence type="ECO:0000259" key="17">
    <source>
        <dbReference type="Pfam" id="PF22924"/>
    </source>
</evidence>
<keyword evidence="7 12" id="KW-0274">FAD</keyword>
<dbReference type="Pfam" id="PF01756">
    <property type="entry name" value="ACOX"/>
    <property type="match status" value="1"/>
</dbReference>
<keyword evidence="11" id="KW-0576">Peroxisome</keyword>
<dbReference type="STRING" id="10195.A0A3M7SF75"/>
<sequence>MNTSEVINPDLAKERQNATVKLDEMKSFLGEMIYLNQENYRSAIKYRDVMVKTIKPISDENFYNLERDQKYQMIFKKSLEMFEFVNENKIESVMSLFNIGSVFGLEKILFNLHFTMFRDALNVWGNPEQSAYWQKYLTENAVFGTYVQTELGHGTYLRGLETTATYDKFTQEFIIDSPTLTSIKFWPGGSGKSCNFAIVMAKLIIDGTDHGIHAFVVQLRSLIDHKVVPGIEIGDIGRKFGFDATDNGYLKFDRLRIPRNSMLMQFAEVSPSGQFTRKGNELLMYATMLLMRGNLPLVGAYYLSISSTIAIRYSCVRRQTADSNGVEPQIINYQTQQIRLFPALASAYATLFSALNLREILLSIQKNSDNFKNISPDDLAKLHALSSGLKSLVFSDCLKFAQSNRLCCGGHGYSASSGLSQIIQEADAACTYEGDNVVLLLQTARYLLKCAQKGISPHLEFNNFNDVKNSNIYKQFSEYLSFFHRLYEELSNEVTGKLFKLVKEDRMAPLDAWNCCSFQLTDIARVYIEIFILNSNLLCVYKNGLIENQRALSDLMELYILYSITDNYSGNFLRMNILKPETLNQFKEKMLDLLPIIRKNAVALVDSFDLLDSNLCSSLGAYDGRAYERLLDFARKSQFNEKEVHEVFHKYLKPFAQRQKLRSKL</sequence>
<dbReference type="GO" id="GO:0055088">
    <property type="term" value="P:lipid homeostasis"/>
    <property type="evidence" value="ECO:0007669"/>
    <property type="project" value="TreeGrafter"/>
</dbReference>
<evidence type="ECO:0000256" key="14">
    <source>
        <dbReference type="PIRSR" id="PIRSR000168-2"/>
    </source>
</evidence>
<feature type="active site" description="Proton acceptor" evidence="13">
    <location>
        <position position="433"/>
    </location>
</feature>
<dbReference type="Gene3D" id="1.20.140.10">
    <property type="entry name" value="Butyryl-CoA Dehydrogenase, subunit A, domain 3"/>
    <property type="match status" value="2"/>
</dbReference>
<evidence type="ECO:0000256" key="11">
    <source>
        <dbReference type="ARBA" id="ARBA00023140"/>
    </source>
</evidence>
<dbReference type="Pfam" id="PF22924">
    <property type="entry name" value="ACOX_C_alpha1"/>
    <property type="match status" value="1"/>
</dbReference>
<organism evidence="18 19">
    <name type="scientific">Brachionus plicatilis</name>
    <name type="common">Marine rotifer</name>
    <name type="synonym">Brachionus muelleri</name>
    <dbReference type="NCBI Taxonomy" id="10195"/>
    <lineage>
        <taxon>Eukaryota</taxon>
        <taxon>Metazoa</taxon>
        <taxon>Spiralia</taxon>
        <taxon>Gnathifera</taxon>
        <taxon>Rotifera</taxon>
        <taxon>Eurotatoria</taxon>
        <taxon>Monogononta</taxon>
        <taxon>Pseudotrocha</taxon>
        <taxon>Ploima</taxon>
        <taxon>Brachionidae</taxon>
        <taxon>Brachionus</taxon>
    </lineage>
</organism>
<evidence type="ECO:0000256" key="2">
    <source>
        <dbReference type="ARBA" id="ARBA00001974"/>
    </source>
</evidence>
<feature type="domain" description="Acyl-coenzyme A oxidase N-terminal" evidence="16">
    <location>
        <begin position="31"/>
        <end position="134"/>
    </location>
</feature>
<feature type="domain" description="Acyl-CoA oxidase C-terminal" evidence="15">
    <location>
        <begin position="478"/>
        <end position="656"/>
    </location>
</feature>
<dbReference type="SUPFAM" id="SSF56645">
    <property type="entry name" value="Acyl-CoA dehydrogenase NM domain-like"/>
    <property type="match status" value="1"/>
</dbReference>
<dbReference type="InterPro" id="IPR055060">
    <property type="entry name" value="ACOX_C_alpha1"/>
</dbReference>
<dbReference type="InterPro" id="IPR002655">
    <property type="entry name" value="Acyl-CoA_oxidase_C"/>
</dbReference>
<comment type="catalytic activity">
    <reaction evidence="1">
        <text>a 2,3-saturated acyl-CoA + O2 = a (2E)-enoyl-CoA + H2O2</text>
        <dbReference type="Rhea" id="RHEA:38959"/>
        <dbReference type="ChEBI" id="CHEBI:15379"/>
        <dbReference type="ChEBI" id="CHEBI:16240"/>
        <dbReference type="ChEBI" id="CHEBI:58856"/>
        <dbReference type="ChEBI" id="CHEBI:65111"/>
        <dbReference type="EC" id="1.3.3.6"/>
    </reaction>
</comment>
<dbReference type="FunFam" id="1.20.140.10:FF:000007">
    <property type="entry name" value="Acyl-coenzyme A oxidase"/>
    <property type="match status" value="1"/>
</dbReference>
<evidence type="ECO:0000313" key="19">
    <source>
        <dbReference type="Proteomes" id="UP000276133"/>
    </source>
</evidence>
<keyword evidence="8" id="KW-0276">Fatty acid metabolism</keyword>
<dbReference type="InterPro" id="IPR037069">
    <property type="entry name" value="AcylCoA_DH/ox_N_sf"/>
</dbReference>
<comment type="pathway">
    <text evidence="4">Lipid metabolism; peroxisomal fatty acid beta-oxidation.</text>
</comment>
<evidence type="ECO:0000256" key="1">
    <source>
        <dbReference type="ARBA" id="ARBA00001201"/>
    </source>
</evidence>
<reference evidence="18 19" key="1">
    <citation type="journal article" date="2018" name="Sci. Rep.">
        <title>Genomic signatures of local adaptation to the degree of environmental predictability in rotifers.</title>
        <authorList>
            <person name="Franch-Gras L."/>
            <person name="Hahn C."/>
            <person name="Garcia-Roger E.M."/>
            <person name="Carmona M.J."/>
            <person name="Serra M."/>
            <person name="Gomez A."/>
        </authorList>
    </citation>
    <scope>NUCLEOTIDE SEQUENCE [LARGE SCALE GENOMIC DNA]</scope>
    <source>
        <strain evidence="18">HYR1</strain>
    </source>
</reference>
<dbReference type="Gene3D" id="2.40.110.10">
    <property type="entry name" value="Butyryl-CoA Dehydrogenase, subunit A, domain 2"/>
    <property type="match status" value="1"/>
</dbReference>